<gene>
    <name evidence="2" type="ORF">IAD23_04485</name>
</gene>
<reference evidence="2" key="2">
    <citation type="journal article" date="2021" name="PeerJ">
        <title>Extensive microbial diversity within the chicken gut microbiome revealed by metagenomics and culture.</title>
        <authorList>
            <person name="Gilroy R."/>
            <person name="Ravi A."/>
            <person name="Getino M."/>
            <person name="Pursley I."/>
            <person name="Horton D.L."/>
            <person name="Alikhan N.F."/>
            <person name="Baker D."/>
            <person name="Gharbi K."/>
            <person name="Hall N."/>
            <person name="Watson M."/>
            <person name="Adriaenssens E.M."/>
            <person name="Foster-Nyarko E."/>
            <person name="Jarju S."/>
            <person name="Secka A."/>
            <person name="Antonio M."/>
            <person name="Oren A."/>
            <person name="Chaudhuri R.R."/>
            <person name="La Ragione R."/>
            <person name="Hildebrand F."/>
            <person name="Pallen M.J."/>
        </authorList>
    </citation>
    <scope>NUCLEOTIDE SEQUENCE</scope>
    <source>
        <strain evidence="2">CHK176-6737</strain>
    </source>
</reference>
<keyword evidence="1" id="KW-0732">Signal</keyword>
<comment type="caution">
    <text evidence="2">The sequence shown here is derived from an EMBL/GenBank/DDBJ whole genome shotgun (WGS) entry which is preliminary data.</text>
</comment>
<feature type="chain" id="PRO_5038343012" description="Lipoprotein" evidence="1">
    <location>
        <begin position="22"/>
        <end position="160"/>
    </location>
</feature>
<protein>
    <recommendedName>
        <fullName evidence="4">Lipoprotein</fullName>
    </recommendedName>
</protein>
<accession>A0A9D1MUT0</accession>
<evidence type="ECO:0000313" key="2">
    <source>
        <dbReference type="EMBL" id="HIU69196.1"/>
    </source>
</evidence>
<reference evidence="2" key="1">
    <citation type="submission" date="2020-10" db="EMBL/GenBank/DDBJ databases">
        <authorList>
            <person name="Gilroy R."/>
        </authorList>
    </citation>
    <scope>NUCLEOTIDE SEQUENCE</scope>
    <source>
        <strain evidence="2">CHK176-6737</strain>
    </source>
</reference>
<evidence type="ECO:0000313" key="3">
    <source>
        <dbReference type="Proteomes" id="UP000824125"/>
    </source>
</evidence>
<sequence length="160" mass="16834">MKTVKKAAALLLAVLLGAGLAGCTPGGAVQEFKNSAIQSADGILDFISEKFVTGRLSGTREAEANGVRGTYRAKYQSFSGTEVPFGTTAIRPVITDGLHLTYTITAESGQLEIAFLQKTDAYTVTAKAGSGSYDFALEPGSNYILLKGENFTGSVQLEVR</sequence>
<proteinExistence type="predicted"/>
<evidence type="ECO:0008006" key="4">
    <source>
        <dbReference type="Google" id="ProtNLM"/>
    </source>
</evidence>
<dbReference type="PROSITE" id="PS51257">
    <property type="entry name" value="PROKAR_LIPOPROTEIN"/>
    <property type="match status" value="1"/>
</dbReference>
<dbReference type="AlphaFoldDB" id="A0A9D1MUT0"/>
<evidence type="ECO:0000256" key="1">
    <source>
        <dbReference type="SAM" id="SignalP"/>
    </source>
</evidence>
<dbReference type="Proteomes" id="UP000824125">
    <property type="component" value="Unassembled WGS sequence"/>
</dbReference>
<feature type="signal peptide" evidence="1">
    <location>
        <begin position="1"/>
        <end position="21"/>
    </location>
</feature>
<organism evidence="2 3">
    <name type="scientific">Candidatus Scybalenecus merdavium</name>
    <dbReference type="NCBI Taxonomy" id="2840939"/>
    <lineage>
        <taxon>Bacteria</taxon>
        <taxon>Bacillati</taxon>
        <taxon>Bacillota</taxon>
        <taxon>Clostridia</taxon>
        <taxon>Eubacteriales</taxon>
        <taxon>Oscillospiraceae</taxon>
        <taxon>Oscillospiraceae incertae sedis</taxon>
        <taxon>Candidatus Scybalenecus</taxon>
    </lineage>
</organism>
<dbReference type="EMBL" id="DVNM01000024">
    <property type="protein sequence ID" value="HIU69196.1"/>
    <property type="molecule type" value="Genomic_DNA"/>
</dbReference>
<name>A0A9D1MUT0_9FIRM</name>